<dbReference type="FunFam" id="3.30.420.40:FF:000028">
    <property type="entry name" value="heat shock 70 kDa protein-like"/>
    <property type="match status" value="1"/>
</dbReference>
<organism evidence="4 5">
    <name type="scientific">Adiantum capillus-veneris</name>
    <name type="common">Maidenhair fern</name>
    <dbReference type="NCBI Taxonomy" id="13818"/>
    <lineage>
        <taxon>Eukaryota</taxon>
        <taxon>Viridiplantae</taxon>
        <taxon>Streptophyta</taxon>
        <taxon>Embryophyta</taxon>
        <taxon>Tracheophyta</taxon>
        <taxon>Polypodiopsida</taxon>
        <taxon>Polypodiidae</taxon>
        <taxon>Polypodiales</taxon>
        <taxon>Pteridineae</taxon>
        <taxon>Pteridaceae</taxon>
        <taxon>Vittarioideae</taxon>
        <taxon>Adiantum</taxon>
    </lineage>
</organism>
<gene>
    <name evidence="4" type="ORF">GOP47_0004573</name>
</gene>
<protein>
    <submittedName>
        <fullName evidence="4">Uncharacterized protein</fullName>
    </submittedName>
</protein>
<dbReference type="EMBL" id="JABFUD020000004">
    <property type="protein sequence ID" value="KAI5081390.1"/>
    <property type="molecule type" value="Genomic_DNA"/>
</dbReference>
<keyword evidence="5" id="KW-1185">Reference proteome</keyword>
<dbReference type="Proteomes" id="UP000886520">
    <property type="component" value="Chromosome 4"/>
</dbReference>
<dbReference type="InterPro" id="IPR043129">
    <property type="entry name" value="ATPase_NBD"/>
</dbReference>
<evidence type="ECO:0000256" key="3">
    <source>
        <dbReference type="ARBA" id="ARBA00022840"/>
    </source>
</evidence>
<evidence type="ECO:0000256" key="2">
    <source>
        <dbReference type="ARBA" id="ARBA00022741"/>
    </source>
</evidence>
<sequence length="119" mass="12656">MPMLGAVFGPHSMHGSAYRRRYPCSFSSSLIRNAFFGGHALQKNSFSSQIRLFRSNGGRSTSRCSVGEPVRVVSEKVVGIDLGSTNSAVAAMEGGKPTIVTNADGQRTTPSVVTYTTVL</sequence>
<dbReference type="GO" id="GO:0140662">
    <property type="term" value="F:ATP-dependent protein folding chaperone"/>
    <property type="evidence" value="ECO:0007669"/>
    <property type="project" value="InterPro"/>
</dbReference>
<dbReference type="OrthoDB" id="3789372at2759"/>
<dbReference type="Pfam" id="PF00012">
    <property type="entry name" value="HSP70"/>
    <property type="match status" value="1"/>
</dbReference>
<comment type="caution">
    <text evidence="4">The sequence shown here is derived from an EMBL/GenBank/DDBJ whole genome shotgun (WGS) entry which is preliminary data.</text>
</comment>
<reference evidence="4" key="1">
    <citation type="submission" date="2021-01" db="EMBL/GenBank/DDBJ databases">
        <title>Adiantum capillus-veneris genome.</title>
        <authorList>
            <person name="Fang Y."/>
            <person name="Liao Q."/>
        </authorList>
    </citation>
    <scope>NUCLEOTIDE SEQUENCE</scope>
    <source>
        <strain evidence="4">H3</strain>
        <tissue evidence="4">Leaf</tissue>
    </source>
</reference>
<dbReference type="InterPro" id="IPR013126">
    <property type="entry name" value="Hsp_70_fam"/>
</dbReference>
<keyword evidence="3" id="KW-0067">ATP-binding</keyword>
<dbReference type="GO" id="GO:0005524">
    <property type="term" value="F:ATP binding"/>
    <property type="evidence" value="ECO:0007669"/>
    <property type="project" value="UniProtKB-KW"/>
</dbReference>
<evidence type="ECO:0000256" key="1">
    <source>
        <dbReference type="ARBA" id="ARBA00007381"/>
    </source>
</evidence>
<accession>A0A9D4V7P5</accession>
<dbReference type="PRINTS" id="PR00301">
    <property type="entry name" value="HEATSHOCK70"/>
</dbReference>
<dbReference type="AlphaFoldDB" id="A0A9D4V7P5"/>
<evidence type="ECO:0000313" key="4">
    <source>
        <dbReference type="EMBL" id="KAI5081390.1"/>
    </source>
</evidence>
<comment type="similarity">
    <text evidence="1">Belongs to the heat shock protein 70 family.</text>
</comment>
<dbReference type="Gene3D" id="3.30.420.40">
    <property type="match status" value="1"/>
</dbReference>
<dbReference type="SUPFAM" id="SSF53067">
    <property type="entry name" value="Actin-like ATPase domain"/>
    <property type="match status" value="1"/>
</dbReference>
<proteinExistence type="inferred from homology"/>
<keyword evidence="2" id="KW-0547">Nucleotide-binding</keyword>
<evidence type="ECO:0000313" key="5">
    <source>
        <dbReference type="Proteomes" id="UP000886520"/>
    </source>
</evidence>
<name>A0A9D4V7P5_ADICA</name>